<keyword evidence="2" id="KW-1185">Reference proteome</keyword>
<organism evidence="1 2">
    <name type="scientific">Caligus rogercresseyi</name>
    <name type="common">Sea louse</name>
    <dbReference type="NCBI Taxonomy" id="217165"/>
    <lineage>
        <taxon>Eukaryota</taxon>
        <taxon>Metazoa</taxon>
        <taxon>Ecdysozoa</taxon>
        <taxon>Arthropoda</taxon>
        <taxon>Crustacea</taxon>
        <taxon>Multicrustacea</taxon>
        <taxon>Hexanauplia</taxon>
        <taxon>Copepoda</taxon>
        <taxon>Siphonostomatoida</taxon>
        <taxon>Caligidae</taxon>
        <taxon>Caligus</taxon>
    </lineage>
</organism>
<evidence type="ECO:0000313" key="2">
    <source>
        <dbReference type="Proteomes" id="UP000595437"/>
    </source>
</evidence>
<protein>
    <submittedName>
        <fullName evidence="1">Transposable element</fullName>
    </submittedName>
</protein>
<dbReference type="AlphaFoldDB" id="A0A7T8KDW8"/>
<feature type="non-terminal residue" evidence="1">
    <location>
        <position position="1"/>
    </location>
</feature>
<evidence type="ECO:0000313" key="1">
    <source>
        <dbReference type="EMBL" id="QQP54134.1"/>
    </source>
</evidence>
<proteinExistence type="predicted"/>
<name>A0A7T8KDW8_CALRO</name>
<dbReference type="Gene3D" id="3.30.420.10">
    <property type="entry name" value="Ribonuclease H-like superfamily/Ribonuclease H"/>
    <property type="match status" value="1"/>
</dbReference>
<gene>
    <name evidence="1" type="ORF">FKW44_006858</name>
</gene>
<accession>A0A7T8KDW8</accession>
<reference evidence="2" key="1">
    <citation type="submission" date="2021-01" db="EMBL/GenBank/DDBJ databases">
        <title>Caligus Genome Assembly.</title>
        <authorList>
            <person name="Gallardo-Escarate C."/>
        </authorList>
    </citation>
    <scope>NUCLEOTIDE SEQUENCE [LARGE SCALE GENOMIC DNA]</scope>
</reference>
<dbReference type="Proteomes" id="UP000595437">
    <property type="component" value="Chromosome 4"/>
</dbReference>
<dbReference type="InterPro" id="IPR036397">
    <property type="entry name" value="RNaseH_sf"/>
</dbReference>
<dbReference type="OrthoDB" id="10006939at2759"/>
<sequence>QIHQMQKDLNNMKSNVDRILIFPMRKLYSGSVFNRKNDRYISHNGHVGSEKYVSMTKHPASIMMLGVVGSDGKAMPPVFFQEGYMLTSEDYIKVLKTQVVPWIRKEYACKRVCFQQDGALAHTAKNRQKWLKENVEFWPENFWSPSSPVLNP</sequence>
<dbReference type="GO" id="GO:0003676">
    <property type="term" value="F:nucleic acid binding"/>
    <property type="evidence" value="ECO:0007669"/>
    <property type="project" value="InterPro"/>
</dbReference>
<dbReference type="EMBL" id="CP045893">
    <property type="protein sequence ID" value="QQP54134.1"/>
    <property type="molecule type" value="Genomic_DNA"/>
</dbReference>